<dbReference type="InterPro" id="IPR055447">
    <property type="entry name" value="Rhabdo_glycop_CD"/>
</dbReference>
<dbReference type="SUPFAM" id="SSF161008">
    <property type="entry name" value="Viral glycoprotein ectodomain-like"/>
    <property type="match status" value="1"/>
</dbReference>
<feature type="transmembrane region" description="Helical" evidence="15">
    <location>
        <begin position="465"/>
        <end position="487"/>
    </location>
</feature>
<evidence type="ECO:0000256" key="10">
    <source>
        <dbReference type="ARBA" id="ARBA00022879"/>
    </source>
</evidence>
<keyword evidence="19" id="KW-1185">Reference proteome</keyword>
<proteinExistence type="inferred from homology"/>
<keyword evidence="12 15" id="KW-0472">Membrane</keyword>
<dbReference type="KEGG" id="vg:80539728"/>
<evidence type="ECO:0000256" key="1">
    <source>
        <dbReference type="ARBA" id="ARBA00004313"/>
    </source>
</evidence>
<dbReference type="Gene3D" id="2.30.29.130">
    <property type="match status" value="1"/>
</dbReference>
<comment type="similarity">
    <text evidence="3">Belongs to the vesiculovirus glycoprotein family.</text>
</comment>
<dbReference type="GO" id="GO:0019062">
    <property type="term" value="P:virion attachment to host cell"/>
    <property type="evidence" value="ECO:0007669"/>
    <property type="project" value="UniProtKB-KW"/>
</dbReference>
<feature type="domain" description="Spike glycoprotein fusion" evidence="16">
    <location>
        <begin position="69"/>
        <end position="167"/>
    </location>
</feature>
<keyword evidence="14" id="KW-1160">Virus entry into host cell</keyword>
<evidence type="ECO:0000256" key="12">
    <source>
        <dbReference type="ARBA" id="ARBA00023136"/>
    </source>
</evidence>
<sequence length="514" mass="57793">MNVWRFLSLVPLATSVPVIVPAGRDGRWNDVPSGYRYCPAVGDEFSYRRSMSSPVNLYFAQSPEHTGHEGYLCHVAVYESTCDFRWYGVKYRNQRISRRIPTDPECVSRLGQLKEGRSDWVGFPSFSCNYAAVTTEKRSEIILIPHHVGVDDYKGFFVDPTLRDGLCVKSPCKTVYEDTLWLPSEDLDRGGPCDLKFSETKGSINYPPITRGLTLSDLQLVSPLFPTMNLGESCWMQVCGKMGIRTRSGVWVGIKEEPSIAQMKLYETFIHPCPPNLTISAGHFNPGALKMAWDAGRLLGYSLCQKTWDKLERGDQITPLDLSYLNPSSPGPGLGFMSINGTLKMAKIRFKRMELDGGTINNYDRDNANANVFQWQRWVPHGNVLLGPNGITLNGSTVKFPFYMIGMGRLDSDLIESELIDMVNHVEIKHTHILTPIHDRYGWRPSGEAGDLVRDVRNFFHIPDWIRYVLISVVAVIGLTVVGAVVLKVVRKPRTLRNPESPSHIPLNSMSSFS</sequence>
<keyword evidence="6" id="KW-0732">Signal</keyword>
<evidence type="ECO:0000313" key="19">
    <source>
        <dbReference type="Proteomes" id="UP000830579"/>
    </source>
</evidence>
<evidence type="ECO:0000256" key="11">
    <source>
        <dbReference type="ARBA" id="ARBA00022989"/>
    </source>
</evidence>
<dbReference type="GO" id="GO:0046718">
    <property type="term" value="P:symbiont entry into host cell"/>
    <property type="evidence" value="ECO:0007669"/>
    <property type="project" value="UniProtKB-KW"/>
</dbReference>
<dbReference type="InterPro" id="IPR001903">
    <property type="entry name" value="Rhabdo_glycop_FD"/>
</dbReference>
<evidence type="ECO:0000256" key="2">
    <source>
        <dbReference type="ARBA" id="ARBA00004563"/>
    </source>
</evidence>
<evidence type="ECO:0000256" key="5">
    <source>
        <dbReference type="ARBA" id="ARBA00022692"/>
    </source>
</evidence>
<dbReference type="RefSeq" id="YP_010801048.1">
    <property type="nucleotide sequence ID" value="NC_076939.1"/>
</dbReference>
<evidence type="ECO:0000256" key="14">
    <source>
        <dbReference type="ARBA" id="ARBA00023296"/>
    </source>
</evidence>
<dbReference type="Pfam" id="PF24833">
    <property type="entry name" value="Rhabdo_glycop_CD"/>
    <property type="match status" value="1"/>
</dbReference>
<keyword evidence="11 15" id="KW-1133">Transmembrane helix</keyword>
<accession>A0AAE8YAB7</accession>
<dbReference type="GO" id="GO:0055036">
    <property type="term" value="C:virion membrane"/>
    <property type="evidence" value="ECO:0007669"/>
    <property type="project" value="UniProtKB-SubCell"/>
</dbReference>
<reference evidence="18" key="1">
    <citation type="submission" date="2021-02" db="EMBL/GenBank/DDBJ databases">
        <title>Novel bat vesiculovirus in the Mediterranean region.</title>
        <authorList>
            <person name="Luo D."/>
            <person name="Harazim M."/>
            <person name="Maufrais C."/>
            <person name="Bonas S."/>
            <person name="Martinkova N."/>
            <person name="Lalis A."/>
            <person name="Nakoune E."/>
            <person name="Valery Adjogoua E."/>
            <person name="Douno M."/>
            <person name="Kadjo B."/>
            <person name="Pikula J."/>
            <person name="Shi Z."/>
            <person name="Bourhy H."/>
            <person name="Serra-Cobo J."/>
            <person name="Dacheux L."/>
        </authorList>
    </citation>
    <scope>NUCLEOTIDE SEQUENCE</scope>
    <source>
        <strain evidence="18">A09181</strain>
    </source>
</reference>
<evidence type="ECO:0000256" key="9">
    <source>
        <dbReference type="ARBA" id="ARBA00022870"/>
    </source>
</evidence>
<evidence type="ECO:0000313" key="18">
    <source>
        <dbReference type="EMBL" id="UED36905.1"/>
    </source>
</evidence>
<evidence type="ECO:0000256" key="6">
    <source>
        <dbReference type="ARBA" id="ARBA00022729"/>
    </source>
</evidence>
<comment type="subcellular location">
    <subcellularLocation>
        <location evidence="1">Host membrane</location>
        <topology evidence="1">Single-pass type I membrane protein</topology>
    </subcellularLocation>
    <subcellularLocation>
        <location evidence="2">Virion membrane</location>
        <topology evidence="2">Single-pass type I membrane protein</topology>
    </subcellularLocation>
</comment>
<keyword evidence="5 15" id="KW-0812">Transmembrane</keyword>
<protein>
    <submittedName>
        <fullName evidence="18">Glycoprotein</fullName>
    </submittedName>
</protein>
<keyword evidence="13" id="KW-0325">Glycoprotein</keyword>
<dbReference type="EMBL" id="MW557336">
    <property type="protein sequence ID" value="UED36905.1"/>
    <property type="molecule type" value="Viral_cRNA"/>
</dbReference>
<evidence type="ECO:0000256" key="4">
    <source>
        <dbReference type="ARBA" id="ARBA00022581"/>
    </source>
</evidence>
<organism evidence="18 19">
    <name type="scientific">Mediterranean bat virus</name>
    <dbReference type="NCBI Taxonomy" id="2892035"/>
    <lineage>
        <taxon>Viruses</taxon>
        <taxon>Riboviria</taxon>
        <taxon>Orthornavirae</taxon>
        <taxon>Negarnaviricota</taxon>
        <taxon>Haploviricotina</taxon>
        <taxon>Monjiviricetes</taxon>
        <taxon>Mononegavirales</taxon>
        <taxon>Rhabdoviridae</taxon>
        <taxon>Alpharhabdovirinae</taxon>
        <taxon>Vesiculovirus</taxon>
        <taxon>Vesiculovirus mediterranean</taxon>
    </lineage>
</organism>
<keyword evidence="10" id="KW-0261">Viral envelope protein</keyword>
<keyword evidence="8" id="KW-0946">Virion</keyword>
<evidence type="ECO:0000256" key="15">
    <source>
        <dbReference type="SAM" id="Phobius"/>
    </source>
</evidence>
<dbReference type="GeneID" id="80539728"/>
<dbReference type="Gene3D" id="6.10.140.740">
    <property type="match status" value="1"/>
</dbReference>
<evidence type="ECO:0000256" key="3">
    <source>
        <dbReference type="ARBA" id="ARBA00005473"/>
    </source>
</evidence>
<keyword evidence="7" id="KW-1161">Viral attachment to host cell</keyword>
<gene>
    <name evidence="18" type="primary">G</name>
</gene>
<dbReference type="Pfam" id="PF00974">
    <property type="entry name" value="Rhabdo_glycop_FD"/>
    <property type="match status" value="1"/>
</dbReference>
<feature type="domain" description="Spike glycoprotein G central" evidence="17">
    <location>
        <begin position="273"/>
        <end position="390"/>
    </location>
</feature>
<dbReference type="GO" id="GO:0019031">
    <property type="term" value="C:viral envelope"/>
    <property type="evidence" value="ECO:0007669"/>
    <property type="project" value="UniProtKB-KW"/>
</dbReference>
<keyword evidence="4" id="KW-0945">Host-virus interaction</keyword>
<evidence type="ECO:0000256" key="8">
    <source>
        <dbReference type="ARBA" id="ARBA00022844"/>
    </source>
</evidence>
<evidence type="ECO:0000259" key="16">
    <source>
        <dbReference type="Pfam" id="PF00974"/>
    </source>
</evidence>
<evidence type="ECO:0000259" key="17">
    <source>
        <dbReference type="Pfam" id="PF24833"/>
    </source>
</evidence>
<dbReference type="GO" id="GO:0033644">
    <property type="term" value="C:host cell membrane"/>
    <property type="evidence" value="ECO:0007669"/>
    <property type="project" value="UniProtKB-SubCell"/>
</dbReference>
<evidence type="ECO:0000256" key="7">
    <source>
        <dbReference type="ARBA" id="ARBA00022804"/>
    </source>
</evidence>
<name>A0AAE8YAB7_9RHAB</name>
<keyword evidence="9" id="KW-1043">Host membrane</keyword>
<dbReference type="Proteomes" id="UP000830579">
    <property type="component" value="Segment"/>
</dbReference>
<evidence type="ECO:0000256" key="13">
    <source>
        <dbReference type="ARBA" id="ARBA00023180"/>
    </source>
</evidence>